<evidence type="ECO:0000313" key="5">
    <source>
        <dbReference type="EMBL" id="UWP79613.1"/>
    </source>
</evidence>
<keyword evidence="1" id="KW-0805">Transcription regulation</keyword>
<dbReference type="Pfam" id="PF01614">
    <property type="entry name" value="IclR_C"/>
    <property type="match status" value="1"/>
</dbReference>
<dbReference type="SUPFAM" id="SSF55781">
    <property type="entry name" value="GAF domain-like"/>
    <property type="match status" value="1"/>
</dbReference>
<dbReference type="EMBL" id="CP073720">
    <property type="protein sequence ID" value="UWP79613.1"/>
    <property type="molecule type" value="Genomic_DNA"/>
</dbReference>
<dbReference type="InterPro" id="IPR005471">
    <property type="entry name" value="Tscrpt_reg_IclR_N"/>
</dbReference>
<dbReference type="RefSeq" id="WP_259857371.1">
    <property type="nucleotide sequence ID" value="NZ_BAAAST010000001.1"/>
</dbReference>
<sequence>MSRDTPSSMIGRVVALLDAVAAAGTVSRGDLARATGLPQATCNRIVARLVAERLLTERAGVLRLGLRLFELGTQASQAGVTLVDIAGPYLLDLHGMLGWTTQLAVLDDAAVVYLVKIDSRRRPRLGTRVAGRFPPHCTGAGKALLAFSPPELVDDVIDRTPLTARTPDTITDRAHLLSELRATRRRGYAIDRAEFQTGMTAVAVPIRPGMHLVGALTVAGPTESFDPSRAAHAARVVAQMIESRLAAGP</sequence>
<gene>
    <name evidence="5" type="ORF">Dfulv_31180</name>
</gene>
<proteinExistence type="predicted"/>
<dbReference type="InterPro" id="IPR036388">
    <property type="entry name" value="WH-like_DNA-bd_sf"/>
</dbReference>
<organism evidence="5 6">
    <name type="scientific">Dactylosporangium fulvum</name>
    <dbReference type="NCBI Taxonomy" id="53359"/>
    <lineage>
        <taxon>Bacteria</taxon>
        <taxon>Bacillati</taxon>
        <taxon>Actinomycetota</taxon>
        <taxon>Actinomycetes</taxon>
        <taxon>Micromonosporales</taxon>
        <taxon>Micromonosporaceae</taxon>
        <taxon>Dactylosporangium</taxon>
    </lineage>
</organism>
<protein>
    <submittedName>
        <fullName evidence="5">IclR family transcriptional regulator</fullName>
    </submittedName>
</protein>
<dbReference type="InterPro" id="IPR036390">
    <property type="entry name" value="WH_DNA-bd_sf"/>
</dbReference>
<reference evidence="5" key="2">
    <citation type="submission" date="2022-09" db="EMBL/GenBank/DDBJ databases">
        <title>Biosynthetic gene clusters of Dactylosporangioum fulvum.</title>
        <authorList>
            <person name="Caradec T."/>
        </authorList>
    </citation>
    <scope>NUCLEOTIDE SEQUENCE</scope>
    <source>
        <strain evidence="5">NRRL B-16292</strain>
    </source>
</reference>
<dbReference type="Pfam" id="PF12802">
    <property type="entry name" value="MarR_2"/>
    <property type="match status" value="1"/>
</dbReference>
<reference evidence="5" key="1">
    <citation type="submission" date="2021-04" db="EMBL/GenBank/DDBJ databases">
        <authorList>
            <person name="Hartkoorn R.C."/>
            <person name="Beaudoing E."/>
            <person name="Hot D."/>
        </authorList>
    </citation>
    <scope>NUCLEOTIDE SEQUENCE</scope>
    <source>
        <strain evidence="5">NRRL B-16292</strain>
    </source>
</reference>
<dbReference type="InterPro" id="IPR029016">
    <property type="entry name" value="GAF-like_dom_sf"/>
</dbReference>
<dbReference type="Gene3D" id="3.30.450.40">
    <property type="match status" value="1"/>
</dbReference>
<dbReference type="InterPro" id="IPR050707">
    <property type="entry name" value="HTH_MetabolicPath_Reg"/>
</dbReference>
<accession>A0ABY5VPJ3</accession>
<dbReference type="InterPro" id="IPR014757">
    <property type="entry name" value="Tscrpt_reg_IclR_C"/>
</dbReference>
<evidence type="ECO:0000259" key="4">
    <source>
        <dbReference type="PROSITE" id="PS51078"/>
    </source>
</evidence>
<evidence type="ECO:0000256" key="3">
    <source>
        <dbReference type="ARBA" id="ARBA00023163"/>
    </source>
</evidence>
<dbReference type="PANTHER" id="PTHR30136">
    <property type="entry name" value="HELIX-TURN-HELIX TRANSCRIPTIONAL REGULATOR, ICLR FAMILY"/>
    <property type="match status" value="1"/>
</dbReference>
<evidence type="ECO:0000313" key="6">
    <source>
        <dbReference type="Proteomes" id="UP001059617"/>
    </source>
</evidence>
<keyword evidence="6" id="KW-1185">Reference proteome</keyword>
<dbReference type="InterPro" id="IPR000835">
    <property type="entry name" value="HTH_MarR-typ"/>
</dbReference>
<evidence type="ECO:0000256" key="2">
    <source>
        <dbReference type="ARBA" id="ARBA00023125"/>
    </source>
</evidence>
<dbReference type="Gene3D" id="1.10.10.10">
    <property type="entry name" value="Winged helix-like DNA-binding domain superfamily/Winged helix DNA-binding domain"/>
    <property type="match status" value="1"/>
</dbReference>
<evidence type="ECO:0000256" key="1">
    <source>
        <dbReference type="ARBA" id="ARBA00023015"/>
    </source>
</evidence>
<dbReference type="SUPFAM" id="SSF46785">
    <property type="entry name" value="Winged helix' DNA-binding domain"/>
    <property type="match status" value="1"/>
</dbReference>
<dbReference type="PROSITE" id="PS51078">
    <property type="entry name" value="ICLR_ED"/>
    <property type="match status" value="1"/>
</dbReference>
<name>A0ABY5VPJ3_9ACTN</name>
<dbReference type="SMART" id="SM00346">
    <property type="entry name" value="HTH_ICLR"/>
    <property type="match status" value="1"/>
</dbReference>
<dbReference type="PANTHER" id="PTHR30136:SF24">
    <property type="entry name" value="HTH-TYPE TRANSCRIPTIONAL REPRESSOR ALLR"/>
    <property type="match status" value="1"/>
</dbReference>
<dbReference type="Proteomes" id="UP001059617">
    <property type="component" value="Chromosome"/>
</dbReference>
<keyword evidence="3" id="KW-0804">Transcription</keyword>
<feature type="domain" description="IclR-ED" evidence="4">
    <location>
        <begin position="67"/>
        <end position="249"/>
    </location>
</feature>
<keyword evidence="2" id="KW-0238">DNA-binding</keyword>